<reference evidence="2 3" key="1">
    <citation type="submission" date="2018-08" db="EMBL/GenBank/DDBJ databases">
        <title>A genome reference for cultivated species of the human gut microbiota.</title>
        <authorList>
            <person name="Zou Y."/>
            <person name="Xue W."/>
            <person name="Luo G."/>
        </authorList>
    </citation>
    <scope>NUCLEOTIDE SEQUENCE [LARGE SCALE GENOMIC DNA]</scope>
    <source>
        <strain evidence="2 3">AF24-29</strain>
    </source>
</reference>
<evidence type="ECO:0000313" key="3">
    <source>
        <dbReference type="Proteomes" id="UP000284178"/>
    </source>
</evidence>
<gene>
    <name evidence="2" type="ORF">DWY25_13055</name>
</gene>
<comment type="caution">
    <text evidence="2">The sequence shown here is derived from an EMBL/GenBank/DDBJ whole genome shotgun (WGS) entry which is preliminary data.</text>
</comment>
<dbReference type="GO" id="GO:0005886">
    <property type="term" value="C:plasma membrane"/>
    <property type="evidence" value="ECO:0007669"/>
    <property type="project" value="TreeGrafter"/>
</dbReference>
<evidence type="ECO:0000313" key="2">
    <source>
        <dbReference type="EMBL" id="RGR71934.1"/>
    </source>
</evidence>
<name>A0A412FUY5_9FIRM</name>
<dbReference type="AlphaFoldDB" id="A0A412FUY5"/>
<protein>
    <submittedName>
        <fullName evidence="2">PTS system mannose/fructose/sorbose family transporter subunit IID</fullName>
    </submittedName>
</protein>
<feature type="transmembrane region" description="Helical" evidence="1">
    <location>
        <begin position="132"/>
        <end position="155"/>
    </location>
</feature>
<feature type="transmembrane region" description="Helical" evidence="1">
    <location>
        <begin position="105"/>
        <end position="126"/>
    </location>
</feature>
<feature type="transmembrane region" description="Helical" evidence="1">
    <location>
        <begin position="176"/>
        <end position="197"/>
    </location>
</feature>
<dbReference type="PANTHER" id="PTHR32502">
    <property type="entry name" value="N-ACETYLGALACTOSAMINE PERMEASE II COMPONENT-RELATED"/>
    <property type="match status" value="1"/>
</dbReference>
<dbReference type="InterPro" id="IPR050303">
    <property type="entry name" value="GatZ_KbaZ_carbometab"/>
</dbReference>
<dbReference type="InterPro" id="IPR004704">
    <property type="entry name" value="PTS_IID_man"/>
</dbReference>
<dbReference type="PANTHER" id="PTHR32502:SF26">
    <property type="entry name" value="PHOSPHOTRANSFERASE SYSTEM SUGAR-SPECIFIC EIID COMPONENT"/>
    <property type="match status" value="1"/>
</dbReference>
<dbReference type="RefSeq" id="WP_117895599.1">
    <property type="nucleotide sequence ID" value="NZ_CABJCV010000017.1"/>
</dbReference>
<keyword evidence="1" id="KW-0812">Transmembrane</keyword>
<dbReference type="EMBL" id="QRUP01000017">
    <property type="protein sequence ID" value="RGR71934.1"/>
    <property type="molecule type" value="Genomic_DNA"/>
</dbReference>
<dbReference type="GO" id="GO:0009401">
    <property type="term" value="P:phosphoenolpyruvate-dependent sugar phosphotransferase system"/>
    <property type="evidence" value="ECO:0007669"/>
    <property type="project" value="InterPro"/>
</dbReference>
<dbReference type="GeneID" id="83016323"/>
<dbReference type="Pfam" id="PF03613">
    <property type="entry name" value="EIID-AGA"/>
    <property type="match status" value="1"/>
</dbReference>
<dbReference type="Proteomes" id="UP000284178">
    <property type="component" value="Unassembled WGS sequence"/>
</dbReference>
<organism evidence="2 3">
    <name type="scientific">Holdemania filiformis</name>
    <dbReference type="NCBI Taxonomy" id="61171"/>
    <lineage>
        <taxon>Bacteria</taxon>
        <taxon>Bacillati</taxon>
        <taxon>Bacillota</taxon>
        <taxon>Erysipelotrichia</taxon>
        <taxon>Erysipelotrichales</taxon>
        <taxon>Erysipelotrichaceae</taxon>
        <taxon>Holdemania</taxon>
    </lineage>
</organism>
<evidence type="ECO:0000256" key="1">
    <source>
        <dbReference type="SAM" id="Phobius"/>
    </source>
</evidence>
<dbReference type="PROSITE" id="PS51108">
    <property type="entry name" value="PTS_EIID"/>
    <property type="match status" value="1"/>
</dbReference>
<keyword evidence="3" id="KW-1185">Reference proteome</keyword>
<keyword evidence="1" id="KW-1133">Transmembrane helix</keyword>
<feature type="transmembrane region" description="Helical" evidence="1">
    <location>
        <begin position="217"/>
        <end position="236"/>
    </location>
</feature>
<keyword evidence="1" id="KW-0472">Membrane</keyword>
<feature type="transmembrane region" description="Helical" evidence="1">
    <location>
        <begin position="248"/>
        <end position="266"/>
    </location>
</feature>
<accession>A0A412FUY5</accession>
<proteinExistence type="predicted"/>
<sequence>MSKQFTKKDIRRLSYRWSWNRSLAWNYEKMMTAGYMTTMLPVIDKLYQDDPEGRKKAFETHSVFFNCEPNLTNIILGMDIAIEEEMGAEGLETVAGIKASLMGPFAGIGDTLFTSVLATIFGSIAVTTALEGSYFGIILWEIWLFFVMFGLRPYLMQLGYTQGIKLVTTLSGKLNQITQAASVLGIMVVGSMVASLVKVNFGTLTIMGTEFDLQTKLFDAIMPKFGAVLVVALCYWVLGKIGMKSSRLILMIMALAILCSFLGVLVP</sequence>